<evidence type="ECO:0000256" key="1">
    <source>
        <dbReference type="SAM" id="MobiDB-lite"/>
    </source>
</evidence>
<feature type="compositionally biased region" description="Polar residues" evidence="1">
    <location>
        <begin position="149"/>
        <end position="160"/>
    </location>
</feature>
<keyword evidence="4" id="KW-1185">Reference proteome</keyword>
<dbReference type="EMBL" id="APWK03000004">
    <property type="protein sequence ID" value="PHH56034.1"/>
    <property type="molecule type" value="Genomic_DNA"/>
</dbReference>
<dbReference type="SMART" id="SM01273">
    <property type="entry name" value="Mago-bind"/>
    <property type="match status" value="1"/>
</dbReference>
<evidence type="ECO:0000313" key="4">
    <source>
        <dbReference type="Proteomes" id="UP000222788"/>
    </source>
</evidence>
<reference evidence="3 4" key="1">
    <citation type="journal article" date="2013" name="Fungal Biol.">
        <title>Analysis of microsatellite markers in the genome of the plant pathogen Ceratocystis fimbriata.</title>
        <authorList>
            <person name="Simpson M.C."/>
            <person name="Wilken P.M."/>
            <person name="Coetzee M.P."/>
            <person name="Wingfield M.J."/>
            <person name="Wingfield B.D."/>
        </authorList>
    </citation>
    <scope>NUCLEOTIDE SEQUENCE [LARGE SCALE GENOMIC DNA]</scope>
    <source>
        <strain evidence="3 4">CBS 114723</strain>
    </source>
</reference>
<gene>
    <name evidence="3" type="ORF">CFIMG_008129RA00001</name>
</gene>
<dbReference type="SUPFAM" id="SSF101931">
    <property type="entry name" value="Pym (Within the bgcn gene intron protein, WIBG), N-terminal domain"/>
    <property type="match status" value="1"/>
</dbReference>
<reference evidence="3 4" key="2">
    <citation type="journal article" date="2013" name="IMA Fungus">
        <title>IMA Genome-F 1: Ceratocystis fimbriata: Draft nuclear genome sequence for the plant pathogen, Ceratocystis fimbriata.</title>
        <authorList>
            <person name="Wilken P.M."/>
            <person name="Steenkamp E.T."/>
            <person name="Wingfield M.J."/>
            <person name="de Beer Z.W."/>
            <person name="Wingfield B.D."/>
        </authorList>
    </citation>
    <scope>NUCLEOTIDE SEQUENCE [LARGE SCALE GENOMIC DNA]</scope>
    <source>
        <strain evidence="3 4">CBS 114723</strain>
    </source>
</reference>
<accession>A0A2C5XLF8</accession>
<comment type="caution">
    <text evidence="3">The sequence shown here is derived from an EMBL/GenBank/DDBJ whole genome shotgun (WGS) entry which is preliminary data.</text>
</comment>
<dbReference type="OrthoDB" id="21625at2759"/>
<dbReference type="STRING" id="1035309.A0A2C5XLF8"/>
<dbReference type="InterPro" id="IPR039333">
    <property type="entry name" value="PYM1"/>
</dbReference>
<name>A0A2C5XLF8_9PEZI</name>
<protein>
    <recommendedName>
        <fullName evidence="2">WIBG Mago-binding domain-containing protein</fullName>
    </recommendedName>
</protein>
<dbReference type="AlphaFoldDB" id="A0A2C5XLF8"/>
<dbReference type="InterPro" id="IPR015362">
    <property type="entry name" value="WIBG_mago-bd"/>
</dbReference>
<evidence type="ECO:0000259" key="2">
    <source>
        <dbReference type="SMART" id="SM01273"/>
    </source>
</evidence>
<dbReference type="GO" id="GO:0003723">
    <property type="term" value="F:RNA binding"/>
    <property type="evidence" value="ECO:0007669"/>
    <property type="project" value="TreeGrafter"/>
</dbReference>
<dbReference type="PANTHER" id="PTHR22959">
    <property type="entry name" value="PYM PROTEIN"/>
    <property type="match status" value="1"/>
</dbReference>
<dbReference type="GO" id="GO:0005737">
    <property type="term" value="C:cytoplasm"/>
    <property type="evidence" value="ECO:0007669"/>
    <property type="project" value="TreeGrafter"/>
</dbReference>
<evidence type="ECO:0000313" key="3">
    <source>
        <dbReference type="EMBL" id="PHH56034.1"/>
    </source>
</evidence>
<feature type="region of interest" description="Disordered" evidence="1">
    <location>
        <begin position="1"/>
        <end position="188"/>
    </location>
</feature>
<feature type="compositionally biased region" description="Low complexity" evidence="1">
    <location>
        <begin position="97"/>
        <end position="126"/>
    </location>
</feature>
<sequence>MSPTQPPTTPTIAGIVVDDGGNRVIPESIRPDGTTRKAIRIRPGFRPAEDIERFRPRAAQGRAQHHARGPPGAEYTDRPTPPSRIASEINNTPPRTPSSSAASARASPSVRTPISSTPSTPTRSYSNQSAIPKSPAYLKMSWRRDDSSQKTATPSESLENVSLPVPVEKESKSIEDENVPSTEPEAPTIEVEVDREKKARGLKKKLKQARDLQEKESDGKTLLPEQLAKIGKIDELVLELKALGLSCDDDKGGVVTKEGKDV</sequence>
<dbReference type="GO" id="GO:1903259">
    <property type="term" value="P:exon-exon junction complex disassembly"/>
    <property type="evidence" value="ECO:0007669"/>
    <property type="project" value="InterPro"/>
</dbReference>
<feature type="domain" description="WIBG Mago-binding" evidence="2">
    <location>
        <begin position="21"/>
        <end position="47"/>
    </location>
</feature>
<dbReference type="GO" id="GO:0035145">
    <property type="term" value="C:exon-exon junction complex"/>
    <property type="evidence" value="ECO:0007669"/>
    <property type="project" value="TreeGrafter"/>
</dbReference>
<dbReference type="Pfam" id="PF09282">
    <property type="entry name" value="Mago-bind"/>
    <property type="match status" value="1"/>
</dbReference>
<organism evidence="3 4">
    <name type="scientific">Ceratocystis fimbriata CBS 114723</name>
    <dbReference type="NCBI Taxonomy" id="1035309"/>
    <lineage>
        <taxon>Eukaryota</taxon>
        <taxon>Fungi</taxon>
        <taxon>Dikarya</taxon>
        <taxon>Ascomycota</taxon>
        <taxon>Pezizomycotina</taxon>
        <taxon>Sordariomycetes</taxon>
        <taxon>Hypocreomycetidae</taxon>
        <taxon>Microascales</taxon>
        <taxon>Ceratocystidaceae</taxon>
        <taxon>Ceratocystis</taxon>
    </lineage>
</organism>
<dbReference type="PANTHER" id="PTHR22959:SF0">
    <property type="entry name" value="PARTNER OF Y14 AND MAGO"/>
    <property type="match status" value="1"/>
</dbReference>
<proteinExistence type="predicted"/>
<dbReference type="InterPro" id="IPR036348">
    <property type="entry name" value="WIBG_N_sf"/>
</dbReference>
<dbReference type="Proteomes" id="UP000222788">
    <property type="component" value="Unassembled WGS sequence"/>
</dbReference>